<keyword evidence="9 14" id="KW-0560">Oxidoreductase</keyword>
<dbReference type="SUPFAM" id="SSF48113">
    <property type="entry name" value="Heme-dependent peroxidases"/>
    <property type="match status" value="1"/>
</dbReference>
<gene>
    <name evidence="17" type="ORF">BN860_05248g</name>
</gene>
<dbReference type="InterPro" id="IPR002207">
    <property type="entry name" value="Peroxidase_I"/>
</dbReference>
<dbReference type="GO" id="GO:0042744">
    <property type="term" value="P:hydrogen peroxide catabolic process"/>
    <property type="evidence" value="ECO:0007669"/>
    <property type="project" value="TreeGrafter"/>
</dbReference>
<keyword evidence="8" id="KW-0809">Transit peptide</keyword>
<dbReference type="Gene3D" id="1.10.420.10">
    <property type="entry name" value="Peroxidase, domain 2"/>
    <property type="match status" value="1"/>
</dbReference>
<keyword evidence="5 14" id="KW-0575">Peroxidase</keyword>
<dbReference type="PRINTS" id="PR00459">
    <property type="entry name" value="ASPEROXIDASE"/>
</dbReference>
<comment type="similarity">
    <text evidence="4">Belongs to the peroxidase family. Cytochrome c peroxidase subfamily.</text>
</comment>
<keyword evidence="6" id="KW-0349">Heme</keyword>
<organism evidence="17 18">
    <name type="scientific">Zygosaccharomyces bailii (strain CLIB 213 / ATCC 58445 / CBS 680 / BCRC 21525 / NBRC 1098 / NCYC 1416 / NRRL Y-2227)</name>
    <dbReference type="NCBI Taxonomy" id="1333698"/>
    <lineage>
        <taxon>Eukaryota</taxon>
        <taxon>Fungi</taxon>
        <taxon>Dikarya</taxon>
        <taxon>Ascomycota</taxon>
        <taxon>Saccharomycotina</taxon>
        <taxon>Saccharomycetes</taxon>
        <taxon>Saccharomycetales</taxon>
        <taxon>Saccharomycetaceae</taxon>
        <taxon>Zygosaccharomyces</taxon>
    </lineage>
</organism>
<dbReference type="GO" id="GO:0005759">
    <property type="term" value="C:mitochondrial matrix"/>
    <property type="evidence" value="ECO:0007669"/>
    <property type="project" value="UniProtKB-SubCell"/>
</dbReference>
<feature type="region of interest" description="Disordered" evidence="15">
    <location>
        <begin position="185"/>
        <end position="207"/>
    </location>
</feature>
<accession>A0A8J2T8B0</accession>
<dbReference type="PANTHER" id="PTHR31356:SF58">
    <property type="entry name" value="CYTOCHROME C PEROXIDASE, MITOCHONDRIAL"/>
    <property type="match status" value="1"/>
</dbReference>
<evidence type="ECO:0000256" key="1">
    <source>
        <dbReference type="ARBA" id="ARBA00003917"/>
    </source>
</evidence>
<evidence type="ECO:0000256" key="4">
    <source>
        <dbReference type="ARBA" id="ARBA00005997"/>
    </source>
</evidence>
<keyword evidence="11" id="KW-0496">Mitochondrion</keyword>
<evidence type="ECO:0000256" key="8">
    <source>
        <dbReference type="ARBA" id="ARBA00022946"/>
    </source>
</evidence>
<dbReference type="InterPro" id="IPR019794">
    <property type="entry name" value="Peroxidases_AS"/>
</dbReference>
<comment type="function">
    <text evidence="1">Destroys radicals which are normally produced within the cells and which are toxic to biological systems.</text>
</comment>
<dbReference type="GO" id="GO:0004130">
    <property type="term" value="F:cytochrome-c peroxidase activity"/>
    <property type="evidence" value="ECO:0007669"/>
    <property type="project" value="UniProtKB-EC"/>
</dbReference>
<evidence type="ECO:0000256" key="6">
    <source>
        <dbReference type="ARBA" id="ARBA00022617"/>
    </source>
</evidence>
<dbReference type="GO" id="GO:0034599">
    <property type="term" value="P:cellular response to oxidative stress"/>
    <property type="evidence" value="ECO:0007669"/>
    <property type="project" value="InterPro"/>
</dbReference>
<dbReference type="Proteomes" id="UP000019375">
    <property type="component" value="Unassembled WGS sequence"/>
</dbReference>
<name>A0A8J2T8B0_ZYGB2</name>
<evidence type="ECO:0000256" key="5">
    <source>
        <dbReference type="ARBA" id="ARBA00022559"/>
    </source>
</evidence>
<feature type="domain" description="Plant heme peroxidase family profile" evidence="16">
    <location>
        <begin position="162"/>
        <end position="329"/>
    </location>
</feature>
<dbReference type="PRINTS" id="PR00458">
    <property type="entry name" value="PEROXIDASE"/>
</dbReference>
<evidence type="ECO:0000256" key="3">
    <source>
        <dbReference type="ARBA" id="ARBA00004569"/>
    </source>
</evidence>
<evidence type="ECO:0000256" key="9">
    <source>
        <dbReference type="ARBA" id="ARBA00023002"/>
    </source>
</evidence>
<dbReference type="PROSITE" id="PS50873">
    <property type="entry name" value="PEROXIDASE_4"/>
    <property type="match status" value="1"/>
</dbReference>
<evidence type="ECO:0000256" key="7">
    <source>
        <dbReference type="ARBA" id="ARBA00022723"/>
    </source>
</evidence>
<evidence type="ECO:0000256" key="11">
    <source>
        <dbReference type="ARBA" id="ARBA00023128"/>
    </source>
</evidence>
<dbReference type="EC" id="1.11.1.-" evidence="14"/>
<evidence type="ECO:0000256" key="14">
    <source>
        <dbReference type="RuleBase" id="RU363051"/>
    </source>
</evidence>
<dbReference type="Gene3D" id="1.10.520.10">
    <property type="match status" value="1"/>
</dbReference>
<evidence type="ECO:0000313" key="17">
    <source>
        <dbReference type="EMBL" id="CDF90295.1"/>
    </source>
</evidence>
<evidence type="ECO:0000256" key="12">
    <source>
        <dbReference type="ARBA" id="ARBA00038574"/>
    </source>
</evidence>
<keyword evidence="18" id="KW-1185">Reference proteome</keyword>
<dbReference type="AlphaFoldDB" id="A0A8J2T8B0"/>
<comment type="subunit">
    <text evidence="12">Forms a one-to-one complex with cytochrome c.</text>
</comment>
<dbReference type="GO" id="GO:0020037">
    <property type="term" value="F:heme binding"/>
    <property type="evidence" value="ECO:0007669"/>
    <property type="project" value="UniProtKB-UniRule"/>
</dbReference>
<dbReference type="InterPro" id="IPR044831">
    <property type="entry name" value="Ccp1-like"/>
</dbReference>
<evidence type="ECO:0000256" key="13">
    <source>
        <dbReference type="ARBA" id="ARBA00049265"/>
    </source>
</evidence>
<dbReference type="FunFam" id="1.10.520.10:FF:000005">
    <property type="entry name" value="Cytochrome c peroxidase"/>
    <property type="match status" value="1"/>
</dbReference>
<dbReference type="PROSITE" id="PS00436">
    <property type="entry name" value="PEROXIDASE_2"/>
    <property type="match status" value="1"/>
</dbReference>
<dbReference type="PROSITE" id="PS00435">
    <property type="entry name" value="PEROXIDASE_1"/>
    <property type="match status" value="1"/>
</dbReference>
<keyword evidence="7" id="KW-0479">Metal-binding</keyword>
<dbReference type="EMBL" id="HG316459">
    <property type="protein sequence ID" value="CDF90295.1"/>
    <property type="molecule type" value="Genomic_DNA"/>
</dbReference>
<evidence type="ECO:0000256" key="2">
    <source>
        <dbReference type="ARBA" id="ARBA00004305"/>
    </source>
</evidence>
<proteinExistence type="inferred from homology"/>
<dbReference type="InterPro" id="IPR019793">
    <property type="entry name" value="Peroxidases_heam-ligand_BS"/>
</dbReference>
<comment type="subcellular location">
    <subcellularLocation>
        <location evidence="3">Mitochondrion intermembrane space</location>
    </subcellularLocation>
    <subcellularLocation>
        <location evidence="2">Mitochondrion matrix</location>
    </subcellularLocation>
</comment>
<evidence type="ECO:0000256" key="10">
    <source>
        <dbReference type="ARBA" id="ARBA00023004"/>
    </source>
</evidence>
<dbReference type="PANTHER" id="PTHR31356">
    <property type="entry name" value="THYLAKOID LUMENAL 29 KDA PROTEIN, CHLOROPLASTIC-RELATED"/>
    <property type="match status" value="1"/>
</dbReference>
<evidence type="ECO:0000259" key="16">
    <source>
        <dbReference type="PROSITE" id="PS50873"/>
    </source>
</evidence>
<dbReference type="GO" id="GO:0000302">
    <property type="term" value="P:response to reactive oxygen species"/>
    <property type="evidence" value="ECO:0007669"/>
    <property type="project" value="TreeGrafter"/>
</dbReference>
<sequence>MSFARIASKRAIYVLGTVAAGTTASASILGGESPNLFGSNNDKPKSNGRWGKHFLGTWAAAGPALHVAHTEDGKKPEDFQKVYNAIAKKIREEDDYDDGVGYGPVVLRLSWHCSGTWDKKDNSGGSFGGTYHYPKEMNDPANAGLQNASRFLEPIHKEFPWLSYGDLYTLGGVTALQEMQGPKIPWRPGRVDLPEADTPDNGRLPDAENGADYVRNFFKRFGFNDQEVVALIGAHSVGETHMENSGYNGPWGAAENVFTNQFYVNLLNEKWTRITTEKGKTQYNSPDGFMMMPTDFALKEDSNYLKYVKKYAEDQDAFFEDFKNAYVKLLENGIEFPKDTPRIIFKTLDEQED</sequence>
<protein>
    <recommendedName>
        <fullName evidence="14">Peroxidase</fullName>
        <ecNumber evidence="14">1.11.1.-</ecNumber>
    </recommendedName>
</protein>
<dbReference type="GO" id="GO:0005758">
    <property type="term" value="C:mitochondrial intermembrane space"/>
    <property type="evidence" value="ECO:0007669"/>
    <property type="project" value="UniProtKB-SubCell"/>
</dbReference>
<comment type="catalytic activity">
    <reaction evidence="13">
        <text>2 Fe(II)-[cytochrome c] + H2O2 + 2 H(+) = 2 Fe(III)-[cytochrome c] + 2 H2O</text>
        <dbReference type="Rhea" id="RHEA:16581"/>
        <dbReference type="Rhea" id="RHEA-COMP:10350"/>
        <dbReference type="Rhea" id="RHEA-COMP:14399"/>
        <dbReference type="ChEBI" id="CHEBI:15377"/>
        <dbReference type="ChEBI" id="CHEBI:15378"/>
        <dbReference type="ChEBI" id="CHEBI:16240"/>
        <dbReference type="ChEBI" id="CHEBI:29033"/>
        <dbReference type="ChEBI" id="CHEBI:29034"/>
        <dbReference type="EC" id="1.11.1.5"/>
    </reaction>
</comment>
<keyword evidence="10" id="KW-0408">Iron</keyword>
<dbReference type="Pfam" id="PF00141">
    <property type="entry name" value="peroxidase"/>
    <property type="match status" value="1"/>
</dbReference>
<evidence type="ECO:0000313" key="18">
    <source>
        <dbReference type="Proteomes" id="UP000019375"/>
    </source>
</evidence>
<reference evidence="18" key="1">
    <citation type="journal article" date="2013" name="Genome Announc.">
        <title>Genome sequence of the food spoilage yeast Zygosaccharomyces bailii CLIB 213(T).</title>
        <authorList>
            <person name="Galeote V."/>
            <person name="Bigey F."/>
            <person name="Devillers H."/>
            <person name="Neuveglise C."/>
            <person name="Dequin S."/>
        </authorList>
    </citation>
    <scope>NUCLEOTIDE SEQUENCE [LARGE SCALE GENOMIC DNA]</scope>
    <source>
        <strain evidence="18">CLIB 213 / ATCC 58445 / CBS 680 / CCRC 21525 / NBRC 1098 / NCYC 1416 / NRRL Y-2227</strain>
    </source>
</reference>
<dbReference type="InterPro" id="IPR002016">
    <property type="entry name" value="Haem_peroxidase"/>
</dbReference>
<dbReference type="InterPro" id="IPR010255">
    <property type="entry name" value="Haem_peroxidase_sf"/>
</dbReference>
<evidence type="ECO:0000256" key="15">
    <source>
        <dbReference type="SAM" id="MobiDB-lite"/>
    </source>
</evidence>
<dbReference type="GO" id="GO:0046872">
    <property type="term" value="F:metal ion binding"/>
    <property type="evidence" value="ECO:0007669"/>
    <property type="project" value="UniProtKB-UniRule"/>
</dbReference>
<dbReference type="OrthoDB" id="2859658at2759"/>